<dbReference type="AlphaFoldDB" id="A0A120I0C0"/>
<accession>A0A120I0C0</accession>
<evidence type="ECO:0000313" key="9">
    <source>
        <dbReference type="EMBL" id="AMB58742.1"/>
    </source>
</evidence>
<evidence type="ECO:0000313" key="10">
    <source>
        <dbReference type="Proteomes" id="UP000058305"/>
    </source>
</evidence>
<evidence type="ECO:0000256" key="1">
    <source>
        <dbReference type="ARBA" id="ARBA00022475"/>
    </source>
</evidence>
<name>A0A120I0C0_9MICO</name>
<dbReference type="RefSeq" id="WP_067227496.1">
    <property type="nucleotide sequence ID" value="NZ_CP014145.1"/>
</dbReference>
<evidence type="ECO:0000256" key="8">
    <source>
        <dbReference type="SAM" id="MobiDB-lite"/>
    </source>
</evidence>
<dbReference type="InterPro" id="IPR022781">
    <property type="entry name" value="Flagellar_biosynth_FliO"/>
</dbReference>
<comment type="similarity">
    <text evidence="6 7">Belongs to the FliO/MopB family.</text>
</comment>
<dbReference type="KEGG" id="mvd:AWU67_07570"/>
<evidence type="ECO:0000256" key="4">
    <source>
        <dbReference type="ARBA" id="ARBA00023136"/>
    </source>
</evidence>
<keyword evidence="10" id="KW-1185">Reference proteome</keyword>
<feature type="compositionally biased region" description="Low complexity" evidence="8">
    <location>
        <begin position="136"/>
        <end position="155"/>
    </location>
</feature>
<dbReference type="EMBL" id="CP014145">
    <property type="protein sequence ID" value="AMB58742.1"/>
    <property type="molecule type" value="Genomic_DNA"/>
</dbReference>
<dbReference type="PANTHER" id="PTHR38766:SF1">
    <property type="entry name" value="FLAGELLAR PROTEIN FLIO"/>
    <property type="match status" value="1"/>
</dbReference>
<feature type="transmembrane region" description="Helical" evidence="7">
    <location>
        <begin position="6"/>
        <end position="24"/>
    </location>
</feature>
<reference evidence="9 10" key="1">
    <citation type="journal article" date="2016" name="J. Biotechnol.">
        <title>First complete genome sequence of a species in the genus Microterricola, an extremophilic cold active enzyme producing bacterial strain ERGS5:02 isolated from Sikkim Himalaya.</title>
        <authorList>
            <person name="Himanshu"/>
            <person name="Swarnkar M.K."/>
            <person name="Singh D."/>
            <person name="Kumar R."/>
        </authorList>
    </citation>
    <scope>NUCLEOTIDE SEQUENCE [LARGE SCALE GENOMIC DNA]</scope>
    <source>
        <strain evidence="9 10">ERGS5:02</strain>
    </source>
</reference>
<feature type="region of interest" description="Disordered" evidence="8">
    <location>
        <begin position="126"/>
        <end position="156"/>
    </location>
</feature>
<reference evidence="10" key="2">
    <citation type="submission" date="2016-01" db="EMBL/GenBank/DDBJ databases">
        <title>First complete genome sequence of a species in the genus Microterricola, an extremophilic cold active enzyme producing strain ERGS5:02 isolated from Sikkim Himalaya.</title>
        <authorList>
            <person name="Kumar R."/>
            <person name="Singh D."/>
            <person name="Swarnkar M.K."/>
        </authorList>
    </citation>
    <scope>NUCLEOTIDE SEQUENCE [LARGE SCALE GENOMIC DNA]</scope>
    <source>
        <strain evidence="10">ERGS5:02</strain>
    </source>
</reference>
<organism evidence="9 10">
    <name type="scientific">Microterricola viridarii</name>
    <dbReference type="NCBI Taxonomy" id="412690"/>
    <lineage>
        <taxon>Bacteria</taxon>
        <taxon>Bacillati</taxon>
        <taxon>Actinomycetota</taxon>
        <taxon>Actinomycetes</taxon>
        <taxon>Micrococcales</taxon>
        <taxon>Microbacteriaceae</taxon>
        <taxon>Microterricola</taxon>
    </lineage>
</organism>
<evidence type="ECO:0000256" key="5">
    <source>
        <dbReference type="ARBA" id="ARBA00023143"/>
    </source>
</evidence>
<dbReference type="GO" id="GO:0009425">
    <property type="term" value="C:bacterial-type flagellum basal body"/>
    <property type="evidence" value="ECO:0007669"/>
    <property type="project" value="UniProtKB-SubCell"/>
</dbReference>
<dbReference type="PANTHER" id="PTHR38766">
    <property type="entry name" value="FLAGELLAR PROTEIN FLIO"/>
    <property type="match status" value="1"/>
</dbReference>
<dbReference type="OrthoDB" id="5191841at2"/>
<evidence type="ECO:0000256" key="6">
    <source>
        <dbReference type="ARBA" id="ARBA00037937"/>
    </source>
</evidence>
<gene>
    <name evidence="9" type="ORF">AWU67_07570</name>
</gene>
<dbReference type="GO" id="GO:0044781">
    <property type="term" value="P:bacterial-type flagellum organization"/>
    <property type="evidence" value="ECO:0007669"/>
    <property type="project" value="UniProtKB-UniRule"/>
</dbReference>
<proteinExistence type="inferred from homology"/>
<evidence type="ECO:0000256" key="7">
    <source>
        <dbReference type="RuleBase" id="RU362064"/>
    </source>
</evidence>
<keyword evidence="3 7" id="KW-1133">Transmembrane helix</keyword>
<keyword evidence="5 7" id="KW-0975">Bacterial flagellum</keyword>
<dbReference type="Pfam" id="PF04347">
    <property type="entry name" value="FliO"/>
    <property type="match status" value="1"/>
</dbReference>
<comment type="subcellular location">
    <subcellularLocation>
        <location evidence="7">Cell membrane</location>
    </subcellularLocation>
    <subcellularLocation>
        <location evidence="7">Bacterial flagellum basal body</location>
    </subcellularLocation>
</comment>
<keyword evidence="1 7" id="KW-1003">Cell membrane</keyword>
<protein>
    <recommendedName>
        <fullName evidence="7">Flagellar protein</fullName>
    </recommendedName>
</protein>
<keyword evidence="2 7" id="KW-0812">Transmembrane</keyword>
<dbReference type="InterPro" id="IPR052205">
    <property type="entry name" value="FliO/MopB"/>
</dbReference>
<evidence type="ECO:0000256" key="2">
    <source>
        <dbReference type="ARBA" id="ARBA00022692"/>
    </source>
</evidence>
<keyword evidence="4 7" id="KW-0472">Membrane</keyword>
<sequence length="179" mass="18777">METLFVALRVLLSLGAVLALLWLLQRRFARGAVGAKGKARNAASLAVVGRQSVGAKASVVVVEHDGHRLLLGVTEHGVTVLHTAEMAQDAAPATDPAEPYELHETDEQGHARFAQVLAEAGQPEELLTPSPITGLSASTTQTRATTQTPAATPPAGRLAGSILAPETWKQAAAAVRDRW</sequence>
<evidence type="ECO:0000256" key="3">
    <source>
        <dbReference type="ARBA" id="ARBA00022989"/>
    </source>
</evidence>
<dbReference type="NCBIfam" id="TIGR03500">
    <property type="entry name" value="FliO_TIGR"/>
    <property type="match status" value="1"/>
</dbReference>
<dbReference type="Proteomes" id="UP000058305">
    <property type="component" value="Chromosome"/>
</dbReference>
<dbReference type="GO" id="GO:0005886">
    <property type="term" value="C:plasma membrane"/>
    <property type="evidence" value="ECO:0007669"/>
    <property type="project" value="UniProtKB-SubCell"/>
</dbReference>